<sequence>MSSTAPQDPPPTAPTSTPPCFHLLAPTPPGLSPHHTPSPSLLYHCIASLHRQDGTIFSIAAAKGLVFTGSESSRIRAWRQPDCTERGYFRATCGEVRTILAHGNTLFTSHKDCKVRIWNITAATENFQAKKDRGIERLECGGSPTIDALTRLRPRRQHKRGGGEPGRRLCLHVLLRRLRENLEKGIRAELAHTNNDAQIPAVSRERIGLKLIHELMLPLLGFFGWIHQFLGEGKNVRKIQSWRVLTGAQIRSSLSRCDRETGVQRIRGHNDQGVEKRGREDTPRTRTRRAAWNL</sequence>
<protein>
    <submittedName>
        <fullName evidence="2">Uncharacterized protein</fullName>
    </submittedName>
</protein>
<feature type="compositionally biased region" description="Pro residues" evidence="1">
    <location>
        <begin position="7"/>
        <end position="17"/>
    </location>
</feature>
<feature type="region of interest" description="Disordered" evidence="1">
    <location>
        <begin position="267"/>
        <end position="294"/>
    </location>
</feature>
<feature type="region of interest" description="Disordered" evidence="1">
    <location>
        <begin position="1"/>
        <end position="35"/>
    </location>
</feature>
<dbReference type="InterPro" id="IPR015943">
    <property type="entry name" value="WD40/YVTN_repeat-like_dom_sf"/>
</dbReference>
<comment type="caution">
    <text evidence="2">The sequence shown here is derived from an EMBL/GenBank/DDBJ whole genome shotgun (WGS) entry which is preliminary data.</text>
</comment>
<reference evidence="2" key="2">
    <citation type="journal article" date="2024" name="Plant">
        <title>Genomic evolution and insights into agronomic trait innovations of Sesamum species.</title>
        <authorList>
            <person name="Miao H."/>
            <person name="Wang L."/>
            <person name="Qu L."/>
            <person name="Liu H."/>
            <person name="Sun Y."/>
            <person name="Le M."/>
            <person name="Wang Q."/>
            <person name="Wei S."/>
            <person name="Zheng Y."/>
            <person name="Lin W."/>
            <person name="Duan Y."/>
            <person name="Cao H."/>
            <person name="Xiong S."/>
            <person name="Wang X."/>
            <person name="Wei L."/>
            <person name="Li C."/>
            <person name="Ma Q."/>
            <person name="Ju M."/>
            <person name="Zhao R."/>
            <person name="Li G."/>
            <person name="Mu C."/>
            <person name="Tian Q."/>
            <person name="Mei H."/>
            <person name="Zhang T."/>
            <person name="Gao T."/>
            <person name="Zhang H."/>
        </authorList>
    </citation>
    <scope>NUCLEOTIDE SEQUENCE</scope>
    <source>
        <strain evidence="2">KEN8</strain>
    </source>
</reference>
<dbReference type="SUPFAM" id="SSF50978">
    <property type="entry name" value="WD40 repeat-like"/>
    <property type="match status" value="1"/>
</dbReference>
<dbReference type="InterPro" id="IPR045182">
    <property type="entry name" value="JINGUBANG-like"/>
</dbReference>
<reference evidence="2" key="1">
    <citation type="submission" date="2020-06" db="EMBL/GenBank/DDBJ databases">
        <authorList>
            <person name="Li T."/>
            <person name="Hu X."/>
            <person name="Zhang T."/>
            <person name="Song X."/>
            <person name="Zhang H."/>
            <person name="Dai N."/>
            <person name="Sheng W."/>
            <person name="Hou X."/>
            <person name="Wei L."/>
        </authorList>
    </citation>
    <scope>NUCLEOTIDE SEQUENCE</scope>
    <source>
        <strain evidence="2">KEN8</strain>
        <tissue evidence="2">Leaf</tissue>
    </source>
</reference>
<dbReference type="SMART" id="SM00320">
    <property type="entry name" value="WD40"/>
    <property type="match status" value="2"/>
</dbReference>
<proteinExistence type="predicted"/>
<accession>A0AAW2M050</accession>
<dbReference type="InterPro" id="IPR001680">
    <property type="entry name" value="WD40_rpt"/>
</dbReference>
<dbReference type="PANTHER" id="PTHR22844">
    <property type="entry name" value="F-BOX AND WD40 DOMAIN PROTEIN"/>
    <property type="match status" value="1"/>
</dbReference>
<organism evidence="2">
    <name type="scientific">Sesamum calycinum</name>
    <dbReference type="NCBI Taxonomy" id="2727403"/>
    <lineage>
        <taxon>Eukaryota</taxon>
        <taxon>Viridiplantae</taxon>
        <taxon>Streptophyta</taxon>
        <taxon>Embryophyta</taxon>
        <taxon>Tracheophyta</taxon>
        <taxon>Spermatophyta</taxon>
        <taxon>Magnoliopsida</taxon>
        <taxon>eudicotyledons</taxon>
        <taxon>Gunneridae</taxon>
        <taxon>Pentapetalae</taxon>
        <taxon>asterids</taxon>
        <taxon>lamiids</taxon>
        <taxon>Lamiales</taxon>
        <taxon>Pedaliaceae</taxon>
        <taxon>Sesamum</taxon>
    </lineage>
</organism>
<dbReference type="AlphaFoldDB" id="A0AAW2M050"/>
<name>A0AAW2M050_9LAMI</name>
<feature type="compositionally biased region" description="Basic and acidic residues" evidence="1">
    <location>
        <begin position="267"/>
        <end position="284"/>
    </location>
</feature>
<evidence type="ECO:0000256" key="1">
    <source>
        <dbReference type="SAM" id="MobiDB-lite"/>
    </source>
</evidence>
<dbReference type="InterPro" id="IPR036322">
    <property type="entry name" value="WD40_repeat_dom_sf"/>
</dbReference>
<dbReference type="PANTHER" id="PTHR22844:SF213">
    <property type="entry name" value="OS01G0232200 PROTEIN"/>
    <property type="match status" value="1"/>
</dbReference>
<dbReference type="EMBL" id="JACGWM010000015">
    <property type="protein sequence ID" value="KAL0323826.1"/>
    <property type="molecule type" value="Genomic_DNA"/>
</dbReference>
<dbReference type="Gene3D" id="2.130.10.10">
    <property type="entry name" value="YVTN repeat-like/Quinoprotein amine dehydrogenase"/>
    <property type="match status" value="1"/>
</dbReference>
<gene>
    <name evidence="2" type="ORF">Scaly_2349700</name>
</gene>
<feature type="compositionally biased region" description="Basic residues" evidence="1">
    <location>
        <begin position="285"/>
        <end position="294"/>
    </location>
</feature>
<evidence type="ECO:0000313" key="2">
    <source>
        <dbReference type="EMBL" id="KAL0323826.1"/>
    </source>
</evidence>